<evidence type="ECO:0000256" key="5">
    <source>
        <dbReference type="ARBA" id="ARBA00022692"/>
    </source>
</evidence>
<dbReference type="InterPro" id="IPR002528">
    <property type="entry name" value="MATE_fam"/>
</dbReference>
<evidence type="ECO:0000256" key="1">
    <source>
        <dbReference type="ARBA" id="ARBA00004651"/>
    </source>
</evidence>
<keyword evidence="5 8" id="KW-0812">Transmembrane</keyword>
<dbReference type="Pfam" id="PF01554">
    <property type="entry name" value="MatE"/>
    <property type="match status" value="2"/>
</dbReference>
<keyword evidence="4" id="KW-1003">Cell membrane</keyword>
<dbReference type="PANTHER" id="PTHR42893:SF46">
    <property type="entry name" value="PROTEIN DETOXIFICATION 44, CHLOROPLASTIC"/>
    <property type="match status" value="1"/>
</dbReference>
<evidence type="ECO:0000256" key="6">
    <source>
        <dbReference type="ARBA" id="ARBA00022989"/>
    </source>
</evidence>
<keyword evidence="3" id="KW-0813">Transport</keyword>
<dbReference type="CDD" id="cd13136">
    <property type="entry name" value="MATE_DinF_like"/>
    <property type="match status" value="1"/>
</dbReference>
<keyword evidence="7 8" id="KW-0472">Membrane</keyword>
<feature type="transmembrane region" description="Helical" evidence="8">
    <location>
        <begin position="168"/>
        <end position="189"/>
    </location>
</feature>
<evidence type="ECO:0000256" key="3">
    <source>
        <dbReference type="ARBA" id="ARBA00022448"/>
    </source>
</evidence>
<feature type="transmembrane region" description="Helical" evidence="8">
    <location>
        <begin position="350"/>
        <end position="372"/>
    </location>
</feature>
<dbReference type="GO" id="GO:0042910">
    <property type="term" value="F:xenobiotic transmembrane transporter activity"/>
    <property type="evidence" value="ECO:0007669"/>
    <property type="project" value="InterPro"/>
</dbReference>
<organism evidence="9 10">
    <name type="scientific">Actinocorallia herbida</name>
    <dbReference type="NCBI Taxonomy" id="58109"/>
    <lineage>
        <taxon>Bacteria</taxon>
        <taxon>Bacillati</taxon>
        <taxon>Actinomycetota</taxon>
        <taxon>Actinomycetes</taxon>
        <taxon>Streptosporangiales</taxon>
        <taxon>Thermomonosporaceae</taxon>
        <taxon>Actinocorallia</taxon>
    </lineage>
</organism>
<dbReference type="InterPro" id="IPR048279">
    <property type="entry name" value="MdtK-like"/>
</dbReference>
<feature type="transmembrane region" description="Helical" evidence="8">
    <location>
        <begin position="103"/>
        <end position="128"/>
    </location>
</feature>
<evidence type="ECO:0000313" key="9">
    <source>
        <dbReference type="EMBL" id="ROO90750.1"/>
    </source>
</evidence>
<dbReference type="OrthoDB" id="5242355at2"/>
<evidence type="ECO:0000313" key="10">
    <source>
        <dbReference type="Proteomes" id="UP000272400"/>
    </source>
</evidence>
<dbReference type="PANTHER" id="PTHR42893">
    <property type="entry name" value="PROTEIN DETOXIFICATION 44, CHLOROPLASTIC-RELATED"/>
    <property type="match status" value="1"/>
</dbReference>
<name>A0A3N1DB56_9ACTN</name>
<dbReference type="PIRSF" id="PIRSF006603">
    <property type="entry name" value="DinF"/>
    <property type="match status" value="1"/>
</dbReference>
<evidence type="ECO:0000256" key="4">
    <source>
        <dbReference type="ARBA" id="ARBA00022475"/>
    </source>
</evidence>
<feature type="transmembrane region" description="Helical" evidence="8">
    <location>
        <begin position="22"/>
        <end position="40"/>
    </location>
</feature>
<gene>
    <name evidence="9" type="ORF">EDD29_8488</name>
</gene>
<dbReference type="Proteomes" id="UP000272400">
    <property type="component" value="Unassembled WGS sequence"/>
</dbReference>
<dbReference type="InterPro" id="IPR044644">
    <property type="entry name" value="DinF-like"/>
</dbReference>
<dbReference type="NCBIfam" id="TIGR00797">
    <property type="entry name" value="matE"/>
    <property type="match status" value="1"/>
</dbReference>
<dbReference type="EMBL" id="RJKE01000001">
    <property type="protein sequence ID" value="ROO90750.1"/>
    <property type="molecule type" value="Genomic_DNA"/>
</dbReference>
<sequence>MDDENPRENLDTARGGGLNGEILRLAIPAFFALVAEPLFLLSDAAIVGRLGTAQQAGLTIAGQAMATVVGCCVFLAYATTAAVARQVGAGRRREATRQGVDGIWLALILGAFIVAAGVPLAPAIVGFLGENPYATEYLRVALLGAPGMLVVLAGTGILRGLQNGRFPLAVSVAMFALNLGLNVLFVLVLDWGIAGSAWGTVTAQTAGGLVYLGAVVSLARKHRAGLRPDLRGLRTAAASGFALVIRTVTLQATLVLSTRAAAHQGTDVAAAYGISSRIWMLSSFLLDAVAIAGQSLLGRHLGAGDVARARAVTRRMLWWGLGAACAFGAVLLATRTAIPPLFDASPSVSALLLHALVVVALIQPLGGLVFVLDGVLIGAGDMRYLAWAGVATFAAFVPAVRLAADHGIVALWVSLGWWMLIRLGTLAFRARSGRWLVTGAVR</sequence>
<accession>A0A3N1DB56</accession>
<feature type="transmembrane region" description="Helical" evidence="8">
    <location>
        <begin position="317"/>
        <end position="338"/>
    </location>
</feature>
<dbReference type="GO" id="GO:0015297">
    <property type="term" value="F:antiporter activity"/>
    <property type="evidence" value="ECO:0007669"/>
    <property type="project" value="InterPro"/>
</dbReference>
<protein>
    <submittedName>
        <fullName evidence="9">Putative MATE family efflux protein</fullName>
    </submittedName>
</protein>
<proteinExistence type="inferred from homology"/>
<dbReference type="AlphaFoldDB" id="A0A3N1DB56"/>
<comment type="similarity">
    <text evidence="2">Belongs to the multi antimicrobial extrusion (MATE) (TC 2.A.66.1) family.</text>
</comment>
<evidence type="ECO:0000256" key="2">
    <source>
        <dbReference type="ARBA" id="ARBA00010199"/>
    </source>
</evidence>
<feature type="transmembrane region" description="Helical" evidence="8">
    <location>
        <begin position="60"/>
        <end position="83"/>
    </location>
</feature>
<feature type="transmembrane region" description="Helical" evidence="8">
    <location>
        <begin position="140"/>
        <end position="161"/>
    </location>
</feature>
<feature type="transmembrane region" description="Helical" evidence="8">
    <location>
        <begin position="409"/>
        <end position="428"/>
    </location>
</feature>
<dbReference type="GO" id="GO:0005886">
    <property type="term" value="C:plasma membrane"/>
    <property type="evidence" value="ECO:0007669"/>
    <property type="project" value="UniProtKB-SubCell"/>
</dbReference>
<dbReference type="RefSeq" id="WP_123669665.1">
    <property type="nucleotide sequence ID" value="NZ_RJKE01000001.1"/>
</dbReference>
<feature type="transmembrane region" description="Helical" evidence="8">
    <location>
        <begin position="384"/>
        <end position="403"/>
    </location>
</feature>
<comment type="caution">
    <text evidence="9">The sequence shown here is derived from an EMBL/GenBank/DDBJ whole genome shotgun (WGS) entry which is preliminary data.</text>
</comment>
<keyword evidence="10" id="KW-1185">Reference proteome</keyword>
<reference evidence="9 10" key="1">
    <citation type="submission" date="2018-11" db="EMBL/GenBank/DDBJ databases">
        <title>Sequencing the genomes of 1000 actinobacteria strains.</title>
        <authorList>
            <person name="Klenk H.-P."/>
        </authorList>
    </citation>
    <scope>NUCLEOTIDE SEQUENCE [LARGE SCALE GENOMIC DNA]</scope>
    <source>
        <strain evidence="9 10">DSM 44254</strain>
    </source>
</reference>
<evidence type="ECO:0000256" key="8">
    <source>
        <dbReference type="SAM" id="Phobius"/>
    </source>
</evidence>
<evidence type="ECO:0000256" key="7">
    <source>
        <dbReference type="ARBA" id="ARBA00023136"/>
    </source>
</evidence>
<feature type="transmembrane region" description="Helical" evidence="8">
    <location>
        <begin position="201"/>
        <end position="219"/>
    </location>
</feature>
<keyword evidence="6 8" id="KW-1133">Transmembrane helix</keyword>
<comment type="subcellular location">
    <subcellularLocation>
        <location evidence="1">Cell membrane</location>
        <topology evidence="1">Multi-pass membrane protein</topology>
    </subcellularLocation>
</comment>